<dbReference type="Proteomes" id="UP000325723">
    <property type="component" value="Unassembled WGS sequence"/>
</dbReference>
<dbReference type="EMBL" id="CABVIE010000014">
    <property type="protein sequence ID" value="VVP27711.1"/>
    <property type="molecule type" value="Genomic_DNA"/>
</dbReference>
<name>A0A8H2RRD8_PSEFL</name>
<feature type="transmembrane region" description="Helical" evidence="1">
    <location>
        <begin position="354"/>
        <end position="374"/>
    </location>
</feature>
<organism evidence="2 3">
    <name type="scientific">Pseudomonas fluorescens</name>
    <dbReference type="NCBI Taxonomy" id="294"/>
    <lineage>
        <taxon>Bacteria</taxon>
        <taxon>Pseudomonadati</taxon>
        <taxon>Pseudomonadota</taxon>
        <taxon>Gammaproteobacteria</taxon>
        <taxon>Pseudomonadales</taxon>
        <taxon>Pseudomonadaceae</taxon>
        <taxon>Pseudomonas</taxon>
    </lineage>
</organism>
<evidence type="ECO:0000256" key="1">
    <source>
        <dbReference type="SAM" id="Phobius"/>
    </source>
</evidence>
<accession>A0A8H2RRD8</accession>
<evidence type="ECO:0008006" key="4">
    <source>
        <dbReference type="Google" id="ProtNLM"/>
    </source>
</evidence>
<dbReference type="RefSeq" id="WP_150758823.1">
    <property type="nucleotide sequence ID" value="NZ_CABVIE010000014.1"/>
</dbReference>
<keyword evidence="1" id="KW-1133">Transmembrane helix</keyword>
<feature type="transmembrane region" description="Helical" evidence="1">
    <location>
        <begin position="84"/>
        <end position="102"/>
    </location>
</feature>
<proteinExistence type="predicted"/>
<feature type="transmembrane region" description="Helical" evidence="1">
    <location>
        <begin position="318"/>
        <end position="342"/>
    </location>
</feature>
<dbReference type="AlphaFoldDB" id="A0A8H2RRD8"/>
<feature type="transmembrane region" description="Helical" evidence="1">
    <location>
        <begin position="168"/>
        <end position="190"/>
    </location>
</feature>
<evidence type="ECO:0000313" key="3">
    <source>
        <dbReference type="Proteomes" id="UP000325723"/>
    </source>
</evidence>
<feature type="transmembrane region" description="Helical" evidence="1">
    <location>
        <begin position="12"/>
        <end position="30"/>
    </location>
</feature>
<feature type="transmembrane region" description="Helical" evidence="1">
    <location>
        <begin position="196"/>
        <end position="228"/>
    </location>
</feature>
<feature type="transmembrane region" description="Helical" evidence="1">
    <location>
        <begin position="114"/>
        <end position="131"/>
    </location>
</feature>
<sequence length="407" mass="46424">MNNTYSKAPTLCLIYIALIFIPAELYWSVGEIRLEPYRVFLILASLVLLPKIIKHQYDKKEIALLIYCGLCAISFIYVHGGKGIQSSLILLLEVFVSYFLGLSIKANIQALKKCISLLMVLFLILAPFGVAEAFDGYRFFHVLFANIAGNFTLDNLGESYFRHGIHRASTVFAHPILYSVIAIMYFSLLFRLYSPVIMLLFSIGIITAAVTSVTSAGLLMIALTLGLYLLQRSKAYIPNIYKLFLWFIAIAYISISMASNRGPVQILIQMLSLNSETAYTRYLQWQFASEDISNHPFFGIGFNEWTRPFWLPPSIDSYWLVTVLQNGVLALVALSVFFICSLKQYWQRFHETNEWLYFCFFCSISAFVLAAFTVDFFDRAQFILFLTMGFYNSFVSKAPPSKRLGTR</sequence>
<protein>
    <recommendedName>
        <fullName evidence="4">O-antigen ligase domain-containing protein</fullName>
    </recommendedName>
</protein>
<feature type="transmembrane region" description="Helical" evidence="1">
    <location>
        <begin position="62"/>
        <end position="78"/>
    </location>
</feature>
<keyword evidence="1" id="KW-0472">Membrane</keyword>
<reference evidence="2 3" key="1">
    <citation type="submission" date="2019-09" db="EMBL/GenBank/DDBJ databases">
        <authorList>
            <person name="Chandra G."/>
            <person name="Truman W A."/>
        </authorList>
    </citation>
    <scope>NUCLEOTIDE SEQUENCE [LARGE SCALE GENOMIC DNA]</scope>
    <source>
        <strain evidence="2">PS900</strain>
    </source>
</reference>
<gene>
    <name evidence="2" type="ORF">PS900_04191</name>
</gene>
<feature type="transmembrane region" description="Helical" evidence="1">
    <location>
        <begin position="240"/>
        <end position="258"/>
    </location>
</feature>
<evidence type="ECO:0000313" key="2">
    <source>
        <dbReference type="EMBL" id="VVP27711.1"/>
    </source>
</evidence>
<feature type="transmembrane region" description="Helical" evidence="1">
    <location>
        <begin position="137"/>
        <end position="156"/>
    </location>
</feature>
<comment type="caution">
    <text evidence="2">The sequence shown here is derived from an EMBL/GenBank/DDBJ whole genome shotgun (WGS) entry which is preliminary data.</text>
</comment>
<keyword evidence="1" id="KW-0812">Transmembrane</keyword>